<gene>
    <name evidence="2" type="ORF">DHW29_09885</name>
</gene>
<evidence type="ECO:0000259" key="1">
    <source>
        <dbReference type="PROSITE" id="PS50931"/>
    </source>
</evidence>
<dbReference type="EMBL" id="DPVE01000167">
    <property type="protein sequence ID" value="HCK30456.1"/>
    <property type="molecule type" value="Genomic_DNA"/>
</dbReference>
<proteinExistence type="predicted"/>
<evidence type="ECO:0000313" key="2">
    <source>
        <dbReference type="EMBL" id="HCK30456.1"/>
    </source>
</evidence>
<organism evidence="2 3">
    <name type="scientific">Acinetobacter ursingii</name>
    <dbReference type="NCBI Taxonomy" id="108980"/>
    <lineage>
        <taxon>Bacteria</taxon>
        <taxon>Pseudomonadati</taxon>
        <taxon>Pseudomonadota</taxon>
        <taxon>Gammaproteobacteria</taxon>
        <taxon>Moraxellales</taxon>
        <taxon>Moraxellaceae</taxon>
        <taxon>Acinetobacter</taxon>
    </lineage>
</organism>
<name>A0A3D2SM22_9GAMM</name>
<sequence length="31" mass="3602">MNVPFSRFAEYFLVVAETENLHKAAEQLFIS</sequence>
<dbReference type="Proteomes" id="UP000263596">
    <property type="component" value="Unassembled WGS sequence"/>
</dbReference>
<feature type="domain" description="HTH lysR-type" evidence="1">
    <location>
        <begin position="10"/>
        <end position="31"/>
    </location>
</feature>
<evidence type="ECO:0000313" key="3">
    <source>
        <dbReference type="Proteomes" id="UP000263596"/>
    </source>
</evidence>
<dbReference type="InterPro" id="IPR000847">
    <property type="entry name" value="LysR_HTH_N"/>
</dbReference>
<dbReference type="AlphaFoldDB" id="A0A3D2SM22"/>
<reference evidence="2 3" key="1">
    <citation type="journal article" date="2018" name="Nat. Biotechnol.">
        <title>A standardized bacterial taxonomy based on genome phylogeny substantially revises the tree of life.</title>
        <authorList>
            <person name="Parks D.H."/>
            <person name="Chuvochina M."/>
            <person name="Waite D.W."/>
            <person name="Rinke C."/>
            <person name="Skarshewski A."/>
            <person name="Chaumeil P.A."/>
            <person name="Hugenholtz P."/>
        </authorList>
    </citation>
    <scope>NUCLEOTIDE SEQUENCE [LARGE SCALE GENOMIC DNA]</scope>
    <source>
        <strain evidence="2">UBA9669</strain>
    </source>
</reference>
<protein>
    <submittedName>
        <fullName evidence="2">LysR family transcriptional regulator</fullName>
    </submittedName>
</protein>
<feature type="non-terminal residue" evidence="2">
    <location>
        <position position="31"/>
    </location>
</feature>
<comment type="caution">
    <text evidence="2">The sequence shown here is derived from an EMBL/GenBank/DDBJ whole genome shotgun (WGS) entry which is preliminary data.</text>
</comment>
<dbReference type="GO" id="GO:0003700">
    <property type="term" value="F:DNA-binding transcription factor activity"/>
    <property type="evidence" value="ECO:0007669"/>
    <property type="project" value="InterPro"/>
</dbReference>
<dbReference type="PROSITE" id="PS50931">
    <property type="entry name" value="HTH_LYSR"/>
    <property type="match status" value="1"/>
</dbReference>
<accession>A0A3D2SM22</accession>